<dbReference type="RefSeq" id="XP_060286371.1">
    <property type="nucleotide sequence ID" value="XM_060432392.1"/>
</dbReference>
<proteinExistence type="predicted"/>
<feature type="compositionally biased region" description="Low complexity" evidence="1">
    <location>
        <begin position="661"/>
        <end position="688"/>
    </location>
</feature>
<accession>A0AAJ0FPD7</accession>
<dbReference type="EMBL" id="MU839001">
    <property type="protein sequence ID" value="KAK1770158.1"/>
    <property type="molecule type" value="Genomic_DNA"/>
</dbReference>
<evidence type="ECO:0000256" key="1">
    <source>
        <dbReference type="SAM" id="MobiDB-lite"/>
    </source>
</evidence>
<dbReference type="Pfam" id="PF05821">
    <property type="entry name" value="NDUF_B8"/>
    <property type="match status" value="1"/>
</dbReference>
<evidence type="ECO:0000313" key="3">
    <source>
        <dbReference type="Proteomes" id="UP001244011"/>
    </source>
</evidence>
<dbReference type="AlphaFoldDB" id="A0AAJ0FPD7"/>
<dbReference type="InterPro" id="IPR008699">
    <property type="entry name" value="NDUFB8"/>
</dbReference>
<name>A0AAJ0FPD7_9PEZI</name>
<feature type="compositionally biased region" description="Polar residues" evidence="1">
    <location>
        <begin position="694"/>
        <end position="721"/>
    </location>
</feature>
<dbReference type="PANTHER" id="PTHR12840:SF1">
    <property type="entry name" value="NADH DEHYDROGENASE [UBIQUINONE] 1 BETA SUBCOMPLEX SUBUNIT 8, MITOCHONDRIAL"/>
    <property type="match status" value="1"/>
</dbReference>
<organism evidence="2 3">
    <name type="scientific">Phialemonium atrogriseum</name>
    <dbReference type="NCBI Taxonomy" id="1093897"/>
    <lineage>
        <taxon>Eukaryota</taxon>
        <taxon>Fungi</taxon>
        <taxon>Dikarya</taxon>
        <taxon>Ascomycota</taxon>
        <taxon>Pezizomycotina</taxon>
        <taxon>Sordariomycetes</taxon>
        <taxon>Sordariomycetidae</taxon>
        <taxon>Cephalothecales</taxon>
        <taxon>Cephalothecaceae</taxon>
        <taxon>Phialemonium</taxon>
    </lineage>
</organism>
<protein>
    <submittedName>
        <fullName evidence="2">NADH dehydrogenase</fullName>
    </submittedName>
</protein>
<dbReference type="GeneID" id="85315579"/>
<reference evidence="2" key="1">
    <citation type="submission" date="2023-06" db="EMBL/GenBank/DDBJ databases">
        <title>Genome-scale phylogeny and comparative genomics of the fungal order Sordariales.</title>
        <authorList>
            <consortium name="Lawrence Berkeley National Laboratory"/>
            <person name="Hensen N."/>
            <person name="Bonometti L."/>
            <person name="Westerberg I."/>
            <person name="Brannstrom I.O."/>
            <person name="Guillou S."/>
            <person name="Cros-Aarteil S."/>
            <person name="Calhoun S."/>
            <person name="Haridas S."/>
            <person name="Kuo A."/>
            <person name="Mondo S."/>
            <person name="Pangilinan J."/>
            <person name="Riley R."/>
            <person name="Labutti K."/>
            <person name="Andreopoulos B."/>
            <person name="Lipzen A."/>
            <person name="Chen C."/>
            <person name="Yanf M."/>
            <person name="Daum C."/>
            <person name="Ng V."/>
            <person name="Clum A."/>
            <person name="Steindorff A."/>
            <person name="Ohm R."/>
            <person name="Martin F."/>
            <person name="Silar P."/>
            <person name="Natvig D."/>
            <person name="Lalanne C."/>
            <person name="Gautier V."/>
            <person name="Ament-Velasquez S.L."/>
            <person name="Kruys A."/>
            <person name="Hutchinson M.I."/>
            <person name="Powell A.J."/>
            <person name="Barry K."/>
            <person name="Miller A.N."/>
            <person name="Grigoriev I.V."/>
            <person name="Debuchy R."/>
            <person name="Gladieux P."/>
            <person name="Thoren M.H."/>
            <person name="Johannesson H."/>
        </authorList>
    </citation>
    <scope>NUCLEOTIDE SEQUENCE</scope>
    <source>
        <strain evidence="2">8032-3</strain>
    </source>
</reference>
<dbReference type="PANTHER" id="PTHR12840">
    <property type="entry name" value="NADH-UBIQUINONE OXIDOREDUCTASE ASHI SUBUNIT"/>
    <property type="match status" value="1"/>
</dbReference>
<keyword evidence="3" id="KW-1185">Reference proteome</keyword>
<evidence type="ECO:0000313" key="2">
    <source>
        <dbReference type="EMBL" id="KAK1770158.1"/>
    </source>
</evidence>
<comment type="caution">
    <text evidence="2">The sequence shown here is derived from an EMBL/GenBank/DDBJ whole genome shotgun (WGS) entry which is preliminary data.</text>
</comment>
<gene>
    <name evidence="2" type="ORF">QBC33DRAFT_609495</name>
</gene>
<dbReference type="Proteomes" id="UP001244011">
    <property type="component" value="Unassembled WGS sequence"/>
</dbReference>
<feature type="region of interest" description="Disordered" evidence="1">
    <location>
        <begin position="490"/>
        <end position="546"/>
    </location>
</feature>
<sequence length="764" mass="83118">MLSRRIGRAAPIRTATIAARLVPLTQQRTFLPDSVTGRGRLEEKYPSYPTLSDAEDPGMTGGYINPPRIKRQFRDPHADWWDKQERRNYGEPVHEDHDMLGMFTPHEYTWVSSGKGALQFGAFVITFLGVCWVVKATYPDRASYPREFEGGLEKELGGSGALRVVIVYSRLHHHIYGLPCGTTMRYDDWDVLLFPIDWESKIPLKEFRVACHVISDTELSHAHGSLEIPIMTCFIPSLTPTARFHISIHSWEHPTVSQFTRAYSKHSESARFEARVLIDGRMVAVTYFDRNGPWPHIISSTCELTKSGEHEPLRFPHFRCELLYQDHWNPGDDIGRIKIVISEGFPRDSLSAPIERVKNLVSFSFQHAPLDILERNGIAWPNPSMWLRPPLNPVSTYPEGGAELHTHSPRRRCMSTKPSTIHGFPGSLAPGLPPPSQPGGLLPNPSVTCGASFVPQDVPATADSSFADTFDDPLYADWVASLTNCGSTIGGGRAVWPANNQDSNKKSGTDTNMPDIVPSPPKQGSFGEPMHISGPSLEDDRVPSNVGLKVPTNTPTSGNLTIGSSDGSPFSFQTGILNMSADLATSLTQSLLNQPLPLPIAPQNIPLPASEVKSRKEKRHHYTLAASNQVSTTSTPRADQPQIRKFAQPGFSLGRISAGAAKSGISSPSSHTIFSDSSSGNSSGVSFGADVASESPTITPLGEASSSTINQASGNANSGQKGTKRVQNEMPASAKATDTKCEPPQTSTLDRIGAGYVGDTTVSE</sequence>
<feature type="region of interest" description="Disordered" evidence="1">
    <location>
        <begin position="661"/>
        <end position="764"/>
    </location>
</feature>
<dbReference type="GO" id="GO:0005739">
    <property type="term" value="C:mitochondrion"/>
    <property type="evidence" value="ECO:0007669"/>
    <property type="project" value="InterPro"/>
</dbReference>